<keyword evidence="6" id="KW-1185">Reference proteome</keyword>
<organism evidence="5 6">
    <name type="scientific">Deinococcus roseus</name>
    <dbReference type="NCBI Taxonomy" id="392414"/>
    <lineage>
        <taxon>Bacteria</taxon>
        <taxon>Thermotogati</taxon>
        <taxon>Deinococcota</taxon>
        <taxon>Deinococci</taxon>
        <taxon>Deinococcales</taxon>
        <taxon>Deinococcaceae</taxon>
        <taxon>Deinococcus</taxon>
    </lineage>
</organism>
<evidence type="ECO:0000256" key="1">
    <source>
        <dbReference type="ARBA" id="ARBA00023015"/>
    </source>
</evidence>
<dbReference type="RefSeq" id="WP_189006511.1">
    <property type="nucleotide sequence ID" value="NZ_BMOD01000023.1"/>
</dbReference>
<feature type="domain" description="HTH gntR-type" evidence="4">
    <location>
        <begin position="1"/>
        <end position="68"/>
    </location>
</feature>
<keyword evidence="2" id="KW-0238">DNA-binding</keyword>
<dbReference type="Gene3D" id="1.10.10.10">
    <property type="entry name" value="Winged helix-like DNA-binding domain superfamily/Winged helix DNA-binding domain"/>
    <property type="match status" value="1"/>
</dbReference>
<proteinExistence type="predicted"/>
<evidence type="ECO:0000259" key="4">
    <source>
        <dbReference type="PROSITE" id="PS50949"/>
    </source>
</evidence>
<dbReference type="PROSITE" id="PS50949">
    <property type="entry name" value="HTH_GNTR"/>
    <property type="match status" value="1"/>
</dbReference>
<dbReference type="PANTHER" id="PTHR43537:SF53">
    <property type="entry name" value="HTH-TYPE TRANSCRIPTIONAL REPRESSOR NANR"/>
    <property type="match status" value="1"/>
</dbReference>
<evidence type="ECO:0000313" key="6">
    <source>
        <dbReference type="Proteomes" id="UP000632222"/>
    </source>
</evidence>
<comment type="caution">
    <text evidence="5">The sequence shown here is derived from an EMBL/GenBank/DDBJ whole genome shotgun (WGS) entry which is preliminary data.</text>
</comment>
<dbReference type="InterPro" id="IPR000524">
    <property type="entry name" value="Tscrpt_reg_HTH_GntR"/>
</dbReference>
<dbReference type="InterPro" id="IPR011711">
    <property type="entry name" value="GntR_C"/>
</dbReference>
<name>A0ABQ2DAK9_9DEIO</name>
<dbReference type="SUPFAM" id="SSF46785">
    <property type="entry name" value="Winged helix' DNA-binding domain"/>
    <property type="match status" value="1"/>
</dbReference>
<dbReference type="PANTHER" id="PTHR43537">
    <property type="entry name" value="TRANSCRIPTIONAL REGULATOR, GNTR FAMILY"/>
    <property type="match status" value="1"/>
</dbReference>
<dbReference type="Proteomes" id="UP000632222">
    <property type="component" value="Unassembled WGS sequence"/>
</dbReference>
<dbReference type="SMART" id="SM00895">
    <property type="entry name" value="FCD"/>
    <property type="match status" value="1"/>
</dbReference>
<reference evidence="6" key="1">
    <citation type="journal article" date="2019" name="Int. J. Syst. Evol. Microbiol.">
        <title>The Global Catalogue of Microorganisms (GCM) 10K type strain sequencing project: providing services to taxonomists for standard genome sequencing and annotation.</title>
        <authorList>
            <consortium name="The Broad Institute Genomics Platform"/>
            <consortium name="The Broad Institute Genome Sequencing Center for Infectious Disease"/>
            <person name="Wu L."/>
            <person name="Ma J."/>
        </authorList>
    </citation>
    <scope>NUCLEOTIDE SEQUENCE [LARGE SCALE GENOMIC DNA]</scope>
    <source>
        <strain evidence="6">JCM 14370</strain>
    </source>
</reference>
<dbReference type="Gene3D" id="1.20.120.530">
    <property type="entry name" value="GntR ligand-binding domain-like"/>
    <property type="match status" value="1"/>
</dbReference>
<sequence length="228" mass="25697">MLLDDQLFTVLLTAISEHRLPPGTRLPEETLSRIFKVSRERMRKVLLRLSETRCVQLTPNVGARVAAPTLKEVEDIFQARTLIECETAALACQNRTAAQLELLEKHLQQEAAARKAQHLPEQVRLTGLFHVRIAEMAANSMLVRFVTELVWHTALAVSMYELTGDTECTEMEHSDLLAAIKTRNAPEAVAIMREHLQHVQGSLTDRPRVFERVDLHSILSPLAVLSPQ</sequence>
<protein>
    <submittedName>
        <fullName evidence="5">GntR family transcriptional regulator</fullName>
    </submittedName>
</protein>
<dbReference type="InterPro" id="IPR036390">
    <property type="entry name" value="WH_DNA-bd_sf"/>
</dbReference>
<dbReference type="SUPFAM" id="SSF48008">
    <property type="entry name" value="GntR ligand-binding domain-like"/>
    <property type="match status" value="1"/>
</dbReference>
<evidence type="ECO:0000313" key="5">
    <source>
        <dbReference type="EMBL" id="GGJ51742.1"/>
    </source>
</evidence>
<evidence type="ECO:0000256" key="2">
    <source>
        <dbReference type="ARBA" id="ARBA00023125"/>
    </source>
</evidence>
<dbReference type="SMART" id="SM00345">
    <property type="entry name" value="HTH_GNTR"/>
    <property type="match status" value="1"/>
</dbReference>
<dbReference type="Pfam" id="PF00392">
    <property type="entry name" value="GntR"/>
    <property type="match status" value="1"/>
</dbReference>
<dbReference type="EMBL" id="BMOD01000023">
    <property type="protein sequence ID" value="GGJ51742.1"/>
    <property type="molecule type" value="Genomic_DNA"/>
</dbReference>
<accession>A0ABQ2DAK9</accession>
<keyword evidence="1" id="KW-0805">Transcription regulation</keyword>
<dbReference type="InterPro" id="IPR008920">
    <property type="entry name" value="TF_FadR/GntR_C"/>
</dbReference>
<keyword evidence="3" id="KW-0804">Transcription</keyword>
<gene>
    <name evidence="5" type="ORF">GCM10008938_42230</name>
</gene>
<dbReference type="Pfam" id="PF07729">
    <property type="entry name" value="FCD"/>
    <property type="match status" value="1"/>
</dbReference>
<evidence type="ECO:0000256" key="3">
    <source>
        <dbReference type="ARBA" id="ARBA00023163"/>
    </source>
</evidence>
<dbReference type="InterPro" id="IPR036388">
    <property type="entry name" value="WH-like_DNA-bd_sf"/>
</dbReference>